<sequence length="167" mass="19154">MNSTAQHNRTDVSARLIDATSFSYYKKSGCNIRAKMTRVFMQRQVKSSQSKSRLTYFEATRLANNTHVTTPRHSPPDLPSTHSQRNVSMSSYVLVHPIRCQNEGTSSIGFCRQLRSLHMTNMPWWRSCRPTAYWRAVASITGVCDWCRYHATQAGADRVQRAQAMDY</sequence>
<dbReference type="Proteomes" id="UP000800096">
    <property type="component" value="Unassembled WGS sequence"/>
</dbReference>
<evidence type="ECO:0000313" key="2">
    <source>
        <dbReference type="Proteomes" id="UP000800096"/>
    </source>
</evidence>
<evidence type="ECO:0000313" key="1">
    <source>
        <dbReference type="EMBL" id="KAF1916884.1"/>
    </source>
</evidence>
<dbReference type="EMBL" id="ML979135">
    <property type="protein sequence ID" value="KAF1916884.1"/>
    <property type="molecule type" value="Genomic_DNA"/>
</dbReference>
<dbReference type="AlphaFoldDB" id="A0A6A5QQP8"/>
<name>A0A6A5QQP8_AMPQU</name>
<gene>
    <name evidence="1" type="ORF">BDU57DRAFT_248672</name>
</gene>
<proteinExistence type="predicted"/>
<protein>
    <submittedName>
        <fullName evidence="1">Uncharacterized protein</fullName>
    </submittedName>
</protein>
<accession>A0A6A5QQP8</accession>
<organism evidence="1 2">
    <name type="scientific">Ampelomyces quisqualis</name>
    <name type="common">Powdery mildew agent</name>
    <dbReference type="NCBI Taxonomy" id="50730"/>
    <lineage>
        <taxon>Eukaryota</taxon>
        <taxon>Fungi</taxon>
        <taxon>Dikarya</taxon>
        <taxon>Ascomycota</taxon>
        <taxon>Pezizomycotina</taxon>
        <taxon>Dothideomycetes</taxon>
        <taxon>Pleosporomycetidae</taxon>
        <taxon>Pleosporales</taxon>
        <taxon>Pleosporineae</taxon>
        <taxon>Phaeosphaeriaceae</taxon>
        <taxon>Ampelomyces</taxon>
    </lineage>
</organism>
<keyword evidence="2" id="KW-1185">Reference proteome</keyword>
<reference evidence="1" key="1">
    <citation type="journal article" date="2020" name="Stud. Mycol.">
        <title>101 Dothideomycetes genomes: a test case for predicting lifestyles and emergence of pathogens.</title>
        <authorList>
            <person name="Haridas S."/>
            <person name="Albert R."/>
            <person name="Binder M."/>
            <person name="Bloem J."/>
            <person name="Labutti K."/>
            <person name="Salamov A."/>
            <person name="Andreopoulos B."/>
            <person name="Baker S."/>
            <person name="Barry K."/>
            <person name="Bills G."/>
            <person name="Bluhm B."/>
            <person name="Cannon C."/>
            <person name="Castanera R."/>
            <person name="Culley D."/>
            <person name="Daum C."/>
            <person name="Ezra D."/>
            <person name="Gonzalez J."/>
            <person name="Henrissat B."/>
            <person name="Kuo A."/>
            <person name="Liang C."/>
            <person name="Lipzen A."/>
            <person name="Lutzoni F."/>
            <person name="Magnuson J."/>
            <person name="Mondo S."/>
            <person name="Nolan M."/>
            <person name="Ohm R."/>
            <person name="Pangilinan J."/>
            <person name="Park H.-J."/>
            <person name="Ramirez L."/>
            <person name="Alfaro M."/>
            <person name="Sun H."/>
            <person name="Tritt A."/>
            <person name="Yoshinaga Y."/>
            <person name="Zwiers L.-H."/>
            <person name="Turgeon B."/>
            <person name="Goodwin S."/>
            <person name="Spatafora J."/>
            <person name="Crous P."/>
            <person name="Grigoriev I."/>
        </authorList>
    </citation>
    <scope>NUCLEOTIDE SEQUENCE</scope>
    <source>
        <strain evidence="1">HMLAC05119</strain>
    </source>
</reference>